<name>A0ABW0RTA2_9BURK</name>
<keyword evidence="1" id="KW-0732">Signal</keyword>
<evidence type="ECO:0000256" key="1">
    <source>
        <dbReference type="SAM" id="SignalP"/>
    </source>
</evidence>
<evidence type="ECO:0000313" key="3">
    <source>
        <dbReference type="Proteomes" id="UP001596086"/>
    </source>
</evidence>
<evidence type="ECO:0008006" key="4">
    <source>
        <dbReference type="Google" id="ProtNLM"/>
    </source>
</evidence>
<proteinExistence type="predicted"/>
<reference evidence="3" key="1">
    <citation type="journal article" date="2019" name="Int. J. Syst. Evol. Microbiol.">
        <title>The Global Catalogue of Microorganisms (GCM) 10K type strain sequencing project: providing services to taxonomists for standard genome sequencing and annotation.</title>
        <authorList>
            <consortium name="The Broad Institute Genomics Platform"/>
            <consortium name="The Broad Institute Genome Sequencing Center for Infectious Disease"/>
            <person name="Wu L."/>
            <person name="Ma J."/>
        </authorList>
    </citation>
    <scope>NUCLEOTIDE SEQUENCE [LARGE SCALE GENOMIC DNA]</scope>
    <source>
        <strain evidence="3">CGMCC 4.5798</strain>
    </source>
</reference>
<evidence type="ECO:0000313" key="2">
    <source>
        <dbReference type="EMBL" id="MFC5548059.1"/>
    </source>
</evidence>
<gene>
    <name evidence="2" type="ORF">ACFPO9_05975</name>
</gene>
<dbReference type="RefSeq" id="WP_379768416.1">
    <property type="nucleotide sequence ID" value="NZ_JBHSMZ010000004.1"/>
</dbReference>
<protein>
    <recommendedName>
        <fullName evidence="4">Haem-binding uptake Tiki superfamily ChaN domain-containing protein</fullName>
    </recommendedName>
</protein>
<dbReference type="Proteomes" id="UP001596086">
    <property type="component" value="Unassembled WGS sequence"/>
</dbReference>
<feature type="chain" id="PRO_5046360417" description="Haem-binding uptake Tiki superfamily ChaN domain-containing protein" evidence="1">
    <location>
        <begin position="24"/>
        <end position="280"/>
    </location>
</feature>
<dbReference type="EMBL" id="JBHSMZ010000004">
    <property type="protein sequence ID" value="MFC5548059.1"/>
    <property type="molecule type" value="Genomic_DNA"/>
</dbReference>
<organism evidence="2 3">
    <name type="scientific">Massilia aerilata</name>
    <dbReference type="NCBI Taxonomy" id="453817"/>
    <lineage>
        <taxon>Bacteria</taxon>
        <taxon>Pseudomonadati</taxon>
        <taxon>Pseudomonadota</taxon>
        <taxon>Betaproteobacteria</taxon>
        <taxon>Burkholderiales</taxon>
        <taxon>Oxalobacteraceae</taxon>
        <taxon>Telluria group</taxon>
        <taxon>Massilia</taxon>
    </lineage>
</organism>
<comment type="caution">
    <text evidence="2">The sequence shown here is derived from an EMBL/GenBank/DDBJ whole genome shotgun (WGS) entry which is preliminary data.</text>
</comment>
<feature type="signal peptide" evidence="1">
    <location>
        <begin position="1"/>
        <end position="23"/>
    </location>
</feature>
<accession>A0ABW0RTA2</accession>
<sequence length="280" mass="29416">MKSGLLAATLAACLWFPVAQPSAAMGMVADAPLCMEVDTVPGAVLDAPLLVFGEVHGTREVPAFLIGYLCAAAKQQRRITLAVEFPSSEQSAIDAFMAGRGTPQDAEQFTGTAFWRRPLQDGRTSVDMLRLFENVRALRAGGTDIKLIAIDSNASGARRDALMAEHLRAALRQGPGRQLVALIGGLHAIRSKGTRFNPQQESAVYLLADQRPLSLTVGTAGGTAWVCQGGAPASCHATAWDINRVTPAPATPFSLVPPSPQFDGVFFVGATTAPPPAVAN</sequence>
<keyword evidence="3" id="KW-1185">Reference proteome</keyword>